<feature type="region of interest" description="Disordered" evidence="1">
    <location>
        <begin position="82"/>
        <end position="116"/>
    </location>
</feature>
<evidence type="ECO:0000256" key="1">
    <source>
        <dbReference type="SAM" id="MobiDB-lite"/>
    </source>
</evidence>
<comment type="caution">
    <text evidence="2">The sequence shown here is derived from an EMBL/GenBank/DDBJ whole genome shotgun (WGS) entry which is preliminary data.</text>
</comment>
<feature type="compositionally biased region" description="Pro residues" evidence="1">
    <location>
        <begin position="372"/>
        <end position="385"/>
    </location>
</feature>
<protein>
    <submittedName>
        <fullName evidence="2">(Mediterranean fruit fly) hypothetical protein</fullName>
    </submittedName>
</protein>
<feature type="region of interest" description="Disordered" evidence="1">
    <location>
        <begin position="480"/>
        <end position="500"/>
    </location>
</feature>
<feature type="compositionally biased region" description="Polar residues" evidence="1">
    <location>
        <begin position="98"/>
        <end position="116"/>
    </location>
</feature>
<name>A0A811VJ84_CERCA</name>
<dbReference type="Proteomes" id="UP000606786">
    <property type="component" value="Unassembled WGS sequence"/>
</dbReference>
<keyword evidence="3" id="KW-1185">Reference proteome</keyword>
<organism evidence="2 3">
    <name type="scientific">Ceratitis capitata</name>
    <name type="common">Mediterranean fruit fly</name>
    <name type="synonym">Tephritis capitata</name>
    <dbReference type="NCBI Taxonomy" id="7213"/>
    <lineage>
        <taxon>Eukaryota</taxon>
        <taxon>Metazoa</taxon>
        <taxon>Ecdysozoa</taxon>
        <taxon>Arthropoda</taxon>
        <taxon>Hexapoda</taxon>
        <taxon>Insecta</taxon>
        <taxon>Pterygota</taxon>
        <taxon>Neoptera</taxon>
        <taxon>Endopterygota</taxon>
        <taxon>Diptera</taxon>
        <taxon>Brachycera</taxon>
        <taxon>Muscomorpha</taxon>
        <taxon>Tephritoidea</taxon>
        <taxon>Tephritidae</taxon>
        <taxon>Ceratitis</taxon>
        <taxon>Ceratitis</taxon>
    </lineage>
</organism>
<feature type="compositionally biased region" description="Basic and acidic residues" evidence="1">
    <location>
        <begin position="32"/>
        <end position="41"/>
    </location>
</feature>
<gene>
    <name evidence="2" type="ORF">CCAP1982_LOCUS23133</name>
</gene>
<dbReference type="EMBL" id="CAJHJT010000056">
    <property type="protein sequence ID" value="CAD7015181.1"/>
    <property type="molecule type" value="Genomic_DNA"/>
</dbReference>
<feature type="region of interest" description="Disordered" evidence="1">
    <location>
        <begin position="138"/>
        <end position="159"/>
    </location>
</feature>
<sequence>MGLSPAATLLRHLDTNEFELTTAKTLPRRSMQLHERERTEPVRSNTCRDNGDQIVVPQHHAPRPMTLPTRGAAGRAKKLDSLPAGGHALNGDEAAEHTATSPTCNGDTNGGNSPCESPSYVTNTFYKFPENGNAYAGTPVTTPTDDATNPIPLPPREGKKHIKTNAKRHVRKYPLIIPVNGLQRTLNMVTETTPTEDGLKPVTALALSNGVLQRALNASQLQTPSQVLAKPLSSQRHTVGGHTYQNLDKSGAEGGQCVTTTDSASLQFESILEADYDKGNVLQSPDVTDGFYNFSIQKEHYNKGKAAEFDAKKMCGLYVNEDELRNLDIEKSLKRQQNAVTAKSAAVSVPSVPTETPKVQEQEEPTLTRPATPLPETPPDCEAPPVPITAETLTPTAELEMTTTPPIVVSTATIKLSNPAVAAVTETSLSPIVTAIATAEPAVIREKGNKTGLAADNELAGNALFKKVRESVDMAMDKKTAGDVSSGGGGAGGGSCNNSNTVKTHKVARASSIATSTRPQTEAEYFAAATARLKDSNSVSCEDLLEFSDKKPRGCERGVDSDEVRIMVKVLGKDIVEPTRCLRSLEFIGWDVHKAIKIIKLQNILPAKELSFAESLEALQEYQWDLHTTALKLRGFKR</sequence>
<feature type="compositionally biased region" description="Gly residues" evidence="1">
    <location>
        <begin position="485"/>
        <end position="495"/>
    </location>
</feature>
<feature type="region of interest" description="Disordered" evidence="1">
    <location>
        <begin position="30"/>
        <end position="54"/>
    </location>
</feature>
<proteinExistence type="predicted"/>
<accession>A0A811VJ84</accession>
<evidence type="ECO:0000313" key="2">
    <source>
        <dbReference type="EMBL" id="CAD7015181.1"/>
    </source>
</evidence>
<evidence type="ECO:0000313" key="3">
    <source>
        <dbReference type="Proteomes" id="UP000606786"/>
    </source>
</evidence>
<reference evidence="2" key="1">
    <citation type="submission" date="2020-11" db="EMBL/GenBank/DDBJ databases">
        <authorList>
            <person name="Whitehead M."/>
        </authorList>
    </citation>
    <scope>NUCLEOTIDE SEQUENCE</scope>
    <source>
        <strain evidence="2">EGII</strain>
    </source>
</reference>
<feature type="region of interest" description="Disordered" evidence="1">
    <location>
        <begin position="344"/>
        <end position="385"/>
    </location>
</feature>
<dbReference type="OrthoDB" id="4062651at2759"/>
<dbReference type="AlphaFoldDB" id="A0A811VJ84"/>